<dbReference type="PANTHER" id="PTHR36173">
    <property type="entry name" value="RIBONUCLEASE VAPC16-RELATED"/>
    <property type="match status" value="1"/>
</dbReference>
<evidence type="ECO:0000259" key="1">
    <source>
        <dbReference type="Pfam" id="PF01850"/>
    </source>
</evidence>
<dbReference type="CDD" id="cd09872">
    <property type="entry name" value="PIN_Sll0205-like"/>
    <property type="match status" value="1"/>
</dbReference>
<sequence length="76" mass="8215">MTLLLDTHIFLWALMEPAKLPARVRALLESADTKLLVSAVSAWEIATKYRLGKLPGARPVVADYAGAMHGLQATPS</sequence>
<comment type="caution">
    <text evidence="2">The sequence shown here is derived from an EMBL/GenBank/DDBJ whole genome shotgun (WGS) entry which is preliminary data.</text>
</comment>
<gene>
    <name evidence="2" type="ORF">RM532_14930</name>
</gene>
<accession>A0ABU3C3X0</accession>
<proteinExistence type="predicted"/>
<dbReference type="SUPFAM" id="SSF88723">
    <property type="entry name" value="PIN domain-like"/>
    <property type="match status" value="1"/>
</dbReference>
<evidence type="ECO:0000313" key="3">
    <source>
        <dbReference type="Proteomes" id="UP001251857"/>
    </source>
</evidence>
<dbReference type="InterPro" id="IPR041705">
    <property type="entry name" value="PIN_Sll0205"/>
</dbReference>
<evidence type="ECO:0000313" key="2">
    <source>
        <dbReference type="EMBL" id="MDT0636245.1"/>
    </source>
</evidence>
<organism evidence="2 3">
    <name type="scientific">Spectribacter hydrogenoxidans</name>
    <dbReference type="NCBI Taxonomy" id="3075608"/>
    <lineage>
        <taxon>Bacteria</taxon>
        <taxon>Pseudomonadati</taxon>
        <taxon>Pseudomonadota</taxon>
        <taxon>Gammaproteobacteria</taxon>
        <taxon>Salinisphaerales</taxon>
        <taxon>Salinisphaeraceae</taxon>
        <taxon>Spectribacter</taxon>
    </lineage>
</organism>
<feature type="non-terminal residue" evidence="2">
    <location>
        <position position="76"/>
    </location>
</feature>
<dbReference type="Pfam" id="PF01850">
    <property type="entry name" value="PIN"/>
    <property type="match status" value="1"/>
</dbReference>
<dbReference type="RefSeq" id="WP_311654140.1">
    <property type="nucleotide sequence ID" value="NZ_JAVRIB010000022.1"/>
</dbReference>
<dbReference type="InterPro" id="IPR052919">
    <property type="entry name" value="TA_system_RNase"/>
</dbReference>
<dbReference type="InterPro" id="IPR002716">
    <property type="entry name" value="PIN_dom"/>
</dbReference>
<reference evidence="2 3" key="1">
    <citation type="submission" date="2023-09" db="EMBL/GenBank/DDBJ databases">
        <authorList>
            <person name="Rey-Velasco X."/>
        </authorList>
    </citation>
    <scope>NUCLEOTIDE SEQUENCE [LARGE SCALE GENOMIC DNA]</scope>
    <source>
        <strain evidence="2 3">W335</strain>
    </source>
</reference>
<dbReference type="PANTHER" id="PTHR36173:SF2">
    <property type="entry name" value="RIBONUCLEASE VAPC16"/>
    <property type="match status" value="1"/>
</dbReference>
<name>A0ABU3C3X0_9GAMM</name>
<protein>
    <submittedName>
        <fullName evidence="2">Type II toxin-antitoxin system VapC family toxin</fullName>
    </submittedName>
</protein>
<dbReference type="InterPro" id="IPR029060">
    <property type="entry name" value="PIN-like_dom_sf"/>
</dbReference>
<dbReference type="Proteomes" id="UP001251857">
    <property type="component" value="Unassembled WGS sequence"/>
</dbReference>
<feature type="domain" description="PIN" evidence="1">
    <location>
        <begin position="4"/>
        <end position="61"/>
    </location>
</feature>
<dbReference type="EMBL" id="JAVRIB010000022">
    <property type="protein sequence ID" value="MDT0636245.1"/>
    <property type="molecule type" value="Genomic_DNA"/>
</dbReference>
<keyword evidence="3" id="KW-1185">Reference proteome</keyword>